<sequence length="125" mass="14345">MQPCTLLNRPYNDLDKLPPEGRETSPHLYLLCHGFNETQQHGEVAHRVRPAAERREERIRKQHVPHVTMKCALAATVAQWSKGKMKAIWHLNDKALICGDTRVRPRPKRGDGISMPREFARCCLA</sequence>
<dbReference type="Proteomes" id="UP001152622">
    <property type="component" value="Chromosome 16"/>
</dbReference>
<protein>
    <submittedName>
        <fullName evidence="1">Uncharacterized protein</fullName>
    </submittedName>
</protein>
<accession>A0A9Q1EK83</accession>
<gene>
    <name evidence="1" type="ORF">SKAU_G00349320</name>
</gene>
<reference evidence="1" key="1">
    <citation type="journal article" date="2023" name="Science">
        <title>Genome structures resolve the early diversification of teleost fishes.</title>
        <authorList>
            <person name="Parey E."/>
            <person name="Louis A."/>
            <person name="Montfort J."/>
            <person name="Bouchez O."/>
            <person name="Roques C."/>
            <person name="Iampietro C."/>
            <person name="Lluch J."/>
            <person name="Castinel A."/>
            <person name="Donnadieu C."/>
            <person name="Desvignes T."/>
            <person name="Floi Bucao C."/>
            <person name="Jouanno E."/>
            <person name="Wen M."/>
            <person name="Mejri S."/>
            <person name="Dirks R."/>
            <person name="Jansen H."/>
            <person name="Henkel C."/>
            <person name="Chen W.J."/>
            <person name="Zahm M."/>
            <person name="Cabau C."/>
            <person name="Klopp C."/>
            <person name="Thompson A.W."/>
            <person name="Robinson-Rechavi M."/>
            <person name="Braasch I."/>
            <person name="Lecointre G."/>
            <person name="Bobe J."/>
            <person name="Postlethwait J.H."/>
            <person name="Berthelot C."/>
            <person name="Roest Crollius H."/>
            <person name="Guiguen Y."/>
        </authorList>
    </citation>
    <scope>NUCLEOTIDE SEQUENCE</scope>
    <source>
        <strain evidence="1">WJC10195</strain>
    </source>
</reference>
<dbReference type="EMBL" id="JAINUF010000016">
    <property type="protein sequence ID" value="KAJ8340299.1"/>
    <property type="molecule type" value="Genomic_DNA"/>
</dbReference>
<comment type="caution">
    <text evidence="1">The sequence shown here is derived from an EMBL/GenBank/DDBJ whole genome shotgun (WGS) entry which is preliminary data.</text>
</comment>
<keyword evidence="2" id="KW-1185">Reference proteome</keyword>
<name>A0A9Q1EK83_SYNKA</name>
<organism evidence="1 2">
    <name type="scientific">Synaphobranchus kaupii</name>
    <name type="common">Kaup's arrowtooth eel</name>
    <dbReference type="NCBI Taxonomy" id="118154"/>
    <lineage>
        <taxon>Eukaryota</taxon>
        <taxon>Metazoa</taxon>
        <taxon>Chordata</taxon>
        <taxon>Craniata</taxon>
        <taxon>Vertebrata</taxon>
        <taxon>Euteleostomi</taxon>
        <taxon>Actinopterygii</taxon>
        <taxon>Neopterygii</taxon>
        <taxon>Teleostei</taxon>
        <taxon>Anguilliformes</taxon>
        <taxon>Synaphobranchidae</taxon>
        <taxon>Synaphobranchus</taxon>
    </lineage>
</organism>
<dbReference type="AlphaFoldDB" id="A0A9Q1EK83"/>
<proteinExistence type="predicted"/>
<evidence type="ECO:0000313" key="2">
    <source>
        <dbReference type="Proteomes" id="UP001152622"/>
    </source>
</evidence>
<evidence type="ECO:0000313" key="1">
    <source>
        <dbReference type="EMBL" id="KAJ8340299.1"/>
    </source>
</evidence>